<keyword evidence="1" id="KW-1133">Transmembrane helix</keyword>
<proteinExistence type="predicted"/>
<keyword evidence="1" id="KW-0472">Membrane</keyword>
<keyword evidence="1" id="KW-0812">Transmembrane</keyword>
<dbReference type="Proteomes" id="UP000243985">
    <property type="component" value="Unassembled WGS sequence"/>
</dbReference>
<dbReference type="GeneID" id="84581733"/>
<evidence type="ECO:0000256" key="1">
    <source>
        <dbReference type="SAM" id="Phobius"/>
    </source>
</evidence>
<evidence type="ECO:0000313" key="2">
    <source>
        <dbReference type="EMBL" id="PTX08730.1"/>
    </source>
</evidence>
<dbReference type="EMBL" id="QBKG01000001">
    <property type="protein sequence ID" value="PTX08730.1"/>
    <property type="molecule type" value="Genomic_DNA"/>
</dbReference>
<dbReference type="RefSeq" id="WP_164997600.1">
    <property type="nucleotide sequence ID" value="NZ_QBKG01000001.1"/>
</dbReference>
<name>A0A2T5XYX8_9FLAO</name>
<dbReference type="AlphaFoldDB" id="A0A2T5XYX8"/>
<evidence type="ECO:0000313" key="3">
    <source>
        <dbReference type="Proteomes" id="UP000243985"/>
    </source>
</evidence>
<organism evidence="2 3">
    <name type="scientific">Capnocytophaga leadbetteri</name>
    <dbReference type="NCBI Taxonomy" id="327575"/>
    <lineage>
        <taxon>Bacteria</taxon>
        <taxon>Pseudomonadati</taxon>
        <taxon>Bacteroidota</taxon>
        <taxon>Flavobacteriia</taxon>
        <taxon>Flavobacteriales</taxon>
        <taxon>Flavobacteriaceae</taxon>
        <taxon>Capnocytophaga</taxon>
    </lineage>
</organism>
<accession>A0A2T5XYX8</accession>
<sequence length="58" mass="6262">MEWIFDGIGTAIITLILGLLVGGTVGYKIGINKNIVRQKQKAGNNSSQIQVGRDYNGK</sequence>
<comment type="caution">
    <text evidence="2">The sequence shown here is derived from an EMBL/GenBank/DDBJ whole genome shotgun (WGS) entry which is preliminary data.</text>
</comment>
<reference evidence="2 3" key="1">
    <citation type="submission" date="2018-04" db="EMBL/GenBank/DDBJ databases">
        <title>Genomic Encyclopedia of Archaeal and Bacterial Type Strains, Phase II (KMG-II): from individual species to whole genera.</title>
        <authorList>
            <person name="Goeker M."/>
        </authorList>
    </citation>
    <scope>NUCLEOTIDE SEQUENCE [LARGE SCALE GENOMIC DNA]</scope>
    <source>
        <strain evidence="2 3">DSM 22902</strain>
    </source>
</reference>
<gene>
    <name evidence="2" type="ORF">C8P65_101398</name>
</gene>
<feature type="transmembrane region" description="Helical" evidence="1">
    <location>
        <begin position="12"/>
        <end position="31"/>
    </location>
</feature>
<protein>
    <submittedName>
        <fullName evidence="2">Uncharacterized protein</fullName>
    </submittedName>
</protein>